<dbReference type="AlphaFoldDB" id="A0A1D1UTR2"/>
<feature type="region of interest" description="Disordered" evidence="1">
    <location>
        <begin position="303"/>
        <end position="351"/>
    </location>
</feature>
<dbReference type="EMBL" id="BDGG01000002">
    <property type="protein sequence ID" value="GAU91900.1"/>
    <property type="molecule type" value="Genomic_DNA"/>
</dbReference>
<feature type="compositionally biased region" description="Low complexity" evidence="1">
    <location>
        <begin position="321"/>
        <end position="334"/>
    </location>
</feature>
<feature type="compositionally biased region" description="Low complexity" evidence="1">
    <location>
        <begin position="174"/>
        <end position="183"/>
    </location>
</feature>
<evidence type="ECO:0000256" key="1">
    <source>
        <dbReference type="SAM" id="MobiDB-lite"/>
    </source>
</evidence>
<feature type="region of interest" description="Disordered" evidence="1">
    <location>
        <begin position="538"/>
        <end position="592"/>
    </location>
</feature>
<feature type="compositionally biased region" description="Basic and acidic residues" evidence="1">
    <location>
        <begin position="604"/>
        <end position="619"/>
    </location>
</feature>
<dbReference type="OrthoDB" id="10072619at2759"/>
<feature type="compositionally biased region" description="Low complexity" evidence="1">
    <location>
        <begin position="538"/>
        <end position="549"/>
    </location>
</feature>
<comment type="caution">
    <text evidence="2">The sequence shown here is derived from an EMBL/GenBank/DDBJ whole genome shotgun (WGS) entry which is preliminary data.</text>
</comment>
<proteinExistence type="predicted"/>
<keyword evidence="3" id="KW-1185">Reference proteome</keyword>
<gene>
    <name evidence="2" type="primary">RvY_04068-1</name>
    <name evidence="2" type="synonym">RvY_04068.1</name>
    <name evidence="2" type="ORF">RvY_04068</name>
</gene>
<sequence>MAMLRSGTAGRRRSTITFANLINLEAEIPSTPIQRTANLTAGTVEGFTTAYQDENTLPSSSPASVQRESRQSLLPMEPSIFSPPQNENQEAQRLQDEVFDCELRTPDLSDDEETPVKTLLDSPMSFKEKLTQARRQMNDAERVSKSEMGEFLAFVCGPKFAPSASKNVAPPSRPESSCSSFSDMSLDSQYKEGSMEFPYREKEPVVRDEEESEWDWEERQRRLSHHPTSLFRRRPESLSGSMANIAVRCQEQERGIMSKVREIRQRLEWHVSPSSTISPPESALVSPEQTSPTMVCRRLVFEKTPKDSDSASTTLAEVHQRSTPRNPPRRSTSSVSELTPPSERPPFPVPARSVRFNENIVVEKALPQVSPALVRNARGRQSLTLPRSTILKPSQTFNNPQASTALKMSAEESSTKKMLNDLQKPILRPNAAAGGRTISAAAPATRSLRPALVRNSESKDGPGKTWSQPLRASLRFDKSKLTVTSAAPIALKKPSTSTVKVGPPKSPISLAKNVMEFNVATGKYQLSPVVAQSVARLSSPKKLSLTPSPHNKSSPEEIFERSLRQPASTEKVKRQLAFLPRGSIGPNKGTSVQEKLRKALEVAGTDYRKGQTEMLKSDDASSSGVSPDSGFGNSGKDEEDGLLLEF</sequence>
<feature type="compositionally biased region" description="Acidic residues" evidence="1">
    <location>
        <begin position="637"/>
        <end position="646"/>
    </location>
</feature>
<dbReference type="Proteomes" id="UP000186922">
    <property type="component" value="Unassembled WGS sequence"/>
</dbReference>
<name>A0A1D1UTR2_RAMVA</name>
<evidence type="ECO:0000313" key="2">
    <source>
        <dbReference type="EMBL" id="GAU91900.1"/>
    </source>
</evidence>
<feature type="region of interest" description="Disordered" evidence="1">
    <location>
        <begin position="163"/>
        <end position="183"/>
    </location>
</feature>
<feature type="region of interest" description="Disordered" evidence="1">
    <location>
        <begin position="604"/>
        <end position="646"/>
    </location>
</feature>
<protein>
    <submittedName>
        <fullName evidence="2">Uncharacterized protein</fullName>
    </submittedName>
</protein>
<reference evidence="2 3" key="1">
    <citation type="journal article" date="2016" name="Nat. Commun.">
        <title>Extremotolerant tardigrade genome and improved radiotolerance of human cultured cells by tardigrade-unique protein.</title>
        <authorList>
            <person name="Hashimoto T."/>
            <person name="Horikawa D.D."/>
            <person name="Saito Y."/>
            <person name="Kuwahara H."/>
            <person name="Kozuka-Hata H."/>
            <person name="Shin-I T."/>
            <person name="Minakuchi Y."/>
            <person name="Ohishi K."/>
            <person name="Motoyama A."/>
            <person name="Aizu T."/>
            <person name="Enomoto A."/>
            <person name="Kondo K."/>
            <person name="Tanaka S."/>
            <person name="Hara Y."/>
            <person name="Koshikawa S."/>
            <person name="Sagara H."/>
            <person name="Miura T."/>
            <person name="Yokobori S."/>
            <person name="Miyagawa K."/>
            <person name="Suzuki Y."/>
            <person name="Kubo T."/>
            <person name="Oyama M."/>
            <person name="Kohara Y."/>
            <person name="Fujiyama A."/>
            <person name="Arakawa K."/>
            <person name="Katayama T."/>
            <person name="Toyoda A."/>
            <person name="Kunieda T."/>
        </authorList>
    </citation>
    <scope>NUCLEOTIDE SEQUENCE [LARGE SCALE GENOMIC DNA]</scope>
    <source>
        <strain evidence="2 3">YOKOZUNA-1</strain>
    </source>
</reference>
<organism evidence="2 3">
    <name type="scientific">Ramazzottius varieornatus</name>
    <name type="common">Water bear</name>
    <name type="synonym">Tardigrade</name>
    <dbReference type="NCBI Taxonomy" id="947166"/>
    <lineage>
        <taxon>Eukaryota</taxon>
        <taxon>Metazoa</taxon>
        <taxon>Ecdysozoa</taxon>
        <taxon>Tardigrada</taxon>
        <taxon>Eutardigrada</taxon>
        <taxon>Parachela</taxon>
        <taxon>Hypsibioidea</taxon>
        <taxon>Ramazzottiidae</taxon>
        <taxon>Ramazzottius</taxon>
    </lineage>
</organism>
<accession>A0A1D1UTR2</accession>
<feature type="compositionally biased region" description="Basic and acidic residues" evidence="1">
    <location>
        <begin position="553"/>
        <end position="563"/>
    </location>
</feature>
<evidence type="ECO:0000313" key="3">
    <source>
        <dbReference type="Proteomes" id="UP000186922"/>
    </source>
</evidence>